<evidence type="ECO:0000256" key="1">
    <source>
        <dbReference type="ARBA" id="ARBA00023122"/>
    </source>
</evidence>
<evidence type="ECO:0000313" key="5">
    <source>
        <dbReference type="Proteomes" id="UP001595821"/>
    </source>
</evidence>
<dbReference type="InterPro" id="IPR000644">
    <property type="entry name" value="CBS_dom"/>
</dbReference>
<dbReference type="Gene3D" id="3.10.580.10">
    <property type="entry name" value="CBS-domain"/>
    <property type="match status" value="1"/>
</dbReference>
<evidence type="ECO:0000256" key="2">
    <source>
        <dbReference type="PROSITE-ProRule" id="PRU00703"/>
    </source>
</evidence>
<dbReference type="EMBL" id="JBHSDJ010000117">
    <property type="protein sequence ID" value="MFC4248178.1"/>
    <property type="molecule type" value="Genomic_DNA"/>
</dbReference>
<dbReference type="InterPro" id="IPR046342">
    <property type="entry name" value="CBS_dom_sf"/>
</dbReference>
<name>A0ABD5P2E5_9EURY</name>
<sequence length="131" mass="14012">MSDTSVRQIMTSPVVTIRPDDPITDAAQAMQDASIGSLVIVDDDNSPQGILTRTDFVRLAADETFLTGSDVPSVRAVMETDVVTVTPDEPLETAVETMRERTFHHLPVVNEGGEIIGVVTTTDLADTSVAL</sequence>
<dbReference type="Pfam" id="PF00571">
    <property type="entry name" value="CBS"/>
    <property type="match status" value="2"/>
</dbReference>
<comment type="caution">
    <text evidence="4">The sequence shown here is derived from an EMBL/GenBank/DDBJ whole genome shotgun (WGS) entry which is preliminary data.</text>
</comment>
<dbReference type="PANTHER" id="PTHR43080">
    <property type="entry name" value="CBS DOMAIN-CONTAINING PROTEIN CBSX3, MITOCHONDRIAL"/>
    <property type="match status" value="1"/>
</dbReference>
<organism evidence="4 5">
    <name type="scientific">Natribaculum luteum</name>
    <dbReference type="NCBI Taxonomy" id="1586232"/>
    <lineage>
        <taxon>Archaea</taxon>
        <taxon>Methanobacteriati</taxon>
        <taxon>Methanobacteriota</taxon>
        <taxon>Stenosarchaea group</taxon>
        <taxon>Halobacteria</taxon>
        <taxon>Halobacteriales</taxon>
        <taxon>Natrialbaceae</taxon>
        <taxon>Natribaculum</taxon>
    </lineage>
</organism>
<dbReference type="PANTHER" id="PTHR43080:SF2">
    <property type="entry name" value="CBS DOMAIN-CONTAINING PROTEIN"/>
    <property type="match status" value="1"/>
</dbReference>
<dbReference type="RefSeq" id="WP_246972472.1">
    <property type="nucleotide sequence ID" value="NZ_CP095397.1"/>
</dbReference>
<reference evidence="4 5" key="1">
    <citation type="journal article" date="2014" name="Int. J. Syst. Evol. Microbiol.">
        <title>Complete genome sequence of Corynebacterium casei LMG S-19264T (=DSM 44701T), isolated from a smear-ripened cheese.</title>
        <authorList>
            <consortium name="US DOE Joint Genome Institute (JGI-PGF)"/>
            <person name="Walter F."/>
            <person name="Albersmeier A."/>
            <person name="Kalinowski J."/>
            <person name="Ruckert C."/>
        </authorList>
    </citation>
    <scope>NUCLEOTIDE SEQUENCE [LARGE SCALE GENOMIC DNA]</scope>
    <source>
        <strain evidence="4 5">IBRC-M 10912</strain>
    </source>
</reference>
<dbReference type="GeneID" id="71853023"/>
<protein>
    <submittedName>
        <fullName evidence="4">CBS domain-containing protein</fullName>
    </submittedName>
</protein>
<dbReference type="SMART" id="SM00116">
    <property type="entry name" value="CBS"/>
    <property type="match status" value="2"/>
</dbReference>
<feature type="domain" description="CBS" evidence="3">
    <location>
        <begin position="10"/>
        <end position="66"/>
    </location>
</feature>
<dbReference type="Proteomes" id="UP001595821">
    <property type="component" value="Unassembled WGS sequence"/>
</dbReference>
<evidence type="ECO:0000259" key="3">
    <source>
        <dbReference type="PROSITE" id="PS51371"/>
    </source>
</evidence>
<gene>
    <name evidence="4" type="ORF">ACFOZ7_14790</name>
</gene>
<proteinExistence type="predicted"/>
<dbReference type="InterPro" id="IPR051257">
    <property type="entry name" value="Diverse_CBS-Domain"/>
</dbReference>
<accession>A0ABD5P2E5</accession>
<keyword evidence="1 2" id="KW-0129">CBS domain</keyword>
<dbReference type="CDD" id="cd09836">
    <property type="entry name" value="CBS_pair_arch"/>
    <property type="match status" value="1"/>
</dbReference>
<feature type="domain" description="CBS" evidence="3">
    <location>
        <begin position="78"/>
        <end position="131"/>
    </location>
</feature>
<dbReference type="AlphaFoldDB" id="A0ABD5P2E5"/>
<evidence type="ECO:0000313" key="4">
    <source>
        <dbReference type="EMBL" id="MFC4248178.1"/>
    </source>
</evidence>
<dbReference type="SUPFAM" id="SSF54631">
    <property type="entry name" value="CBS-domain pair"/>
    <property type="match status" value="1"/>
</dbReference>
<dbReference type="PROSITE" id="PS51371">
    <property type="entry name" value="CBS"/>
    <property type="match status" value="2"/>
</dbReference>